<dbReference type="EMBL" id="LAZR01018464">
    <property type="protein sequence ID" value="KKL96316.1"/>
    <property type="molecule type" value="Genomic_DNA"/>
</dbReference>
<accession>A0A0F9H071</accession>
<dbReference type="InterPro" id="IPR009057">
    <property type="entry name" value="Homeodomain-like_sf"/>
</dbReference>
<proteinExistence type="predicted"/>
<evidence type="ECO:0000256" key="1">
    <source>
        <dbReference type="SAM" id="Coils"/>
    </source>
</evidence>
<dbReference type="AlphaFoldDB" id="A0A0F9H071"/>
<sequence length="560" mass="65007">MKLFASFKIDDRISRRITISQLVGMGVSKNKLCDVFNINHMSINLWQGVFKEGGMEALVSLQAGPKLKVTEAIKDYVFVLYKKLRGKHGSRKKIIKEVKELYGTTISRETVRRIVNEKKSQEIGEEKEAGEKKDIAIVEENKEVMVRHGGALIALPILDKYRVDKMIINGSGEVSRRYSFYECVFSILLLLTARLLRVEENIKLHDDEMMGGLIGQNRLPSLRTVRRMMTEMIERMGNGVEELKVLFAFTCISMWEYKNPFYIDGHFMPYGGGEKILFGFNPQRRLAEKGRTAYVVNTADGRPIYEVLSDGYDNFTENIEKIVDFLREEMGIPRPTIVFDRGGFSWDFFETIEDKADFICWYKGKAAPGKKAEWLDVNIPMESNIYGAPDFEVLQCTGKVIEEGDEKCKGYRRMFFVKKGEKISPALSNIKNKSLKELVLMLTRRWGAQENVFKELVEDGYNKIHTYNKAKFIDGFLEKEGLDINRTMENPEYRKVQQEKRRLQNKRDQILGRIARKEKEIKRQIGPTKKQTEQLDEIEKKLEELKERLSYLPKEILRID</sequence>
<keyword evidence="1" id="KW-0175">Coiled coil</keyword>
<name>A0A0F9H071_9ZZZZ</name>
<organism evidence="2">
    <name type="scientific">marine sediment metagenome</name>
    <dbReference type="NCBI Taxonomy" id="412755"/>
    <lineage>
        <taxon>unclassified sequences</taxon>
        <taxon>metagenomes</taxon>
        <taxon>ecological metagenomes</taxon>
    </lineage>
</organism>
<feature type="non-terminal residue" evidence="2">
    <location>
        <position position="560"/>
    </location>
</feature>
<reference evidence="2" key="1">
    <citation type="journal article" date="2015" name="Nature">
        <title>Complex archaea that bridge the gap between prokaryotes and eukaryotes.</title>
        <authorList>
            <person name="Spang A."/>
            <person name="Saw J.H."/>
            <person name="Jorgensen S.L."/>
            <person name="Zaremba-Niedzwiedzka K."/>
            <person name="Martijn J."/>
            <person name="Lind A.E."/>
            <person name="van Eijk R."/>
            <person name="Schleper C."/>
            <person name="Guy L."/>
            <person name="Ettema T.J."/>
        </authorList>
    </citation>
    <scope>NUCLEOTIDE SEQUENCE</scope>
</reference>
<evidence type="ECO:0000313" key="2">
    <source>
        <dbReference type="EMBL" id="KKL96316.1"/>
    </source>
</evidence>
<dbReference type="SUPFAM" id="SSF46689">
    <property type="entry name" value="Homeodomain-like"/>
    <property type="match status" value="1"/>
</dbReference>
<gene>
    <name evidence="2" type="ORF">LCGC14_1845680</name>
</gene>
<protein>
    <submittedName>
        <fullName evidence="2">Uncharacterized protein</fullName>
    </submittedName>
</protein>
<comment type="caution">
    <text evidence="2">The sequence shown here is derived from an EMBL/GenBank/DDBJ whole genome shotgun (WGS) entry which is preliminary data.</text>
</comment>
<feature type="coiled-coil region" evidence="1">
    <location>
        <begin position="493"/>
        <end position="555"/>
    </location>
</feature>